<keyword evidence="1" id="KW-0732">Signal</keyword>
<proteinExistence type="predicted"/>
<sequence length="105" mass="11690">MAGRVGASGVLLAVLPVARGLQSMVRTCKGHLHDCWQKAPSCSKTKKTLFVSVKSLRFFFPRRITVFCSLSQLHISVVQQLAQPGRAAVFYTMAPCSERKRESYM</sequence>
<reference evidence="2 3" key="1">
    <citation type="submission" date="2021-06" db="EMBL/GenBank/DDBJ databases">
        <authorList>
            <person name="Palmer J.M."/>
        </authorList>
    </citation>
    <scope>NUCLEOTIDE SEQUENCE [LARGE SCALE GENOMIC DNA]</scope>
    <source>
        <strain evidence="2 3">XC_2019</strain>
        <tissue evidence="2">Muscle</tissue>
    </source>
</reference>
<evidence type="ECO:0000313" key="3">
    <source>
        <dbReference type="Proteomes" id="UP001434883"/>
    </source>
</evidence>
<feature type="chain" id="PRO_5046513810" description="Secreted protein" evidence="1">
    <location>
        <begin position="21"/>
        <end position="105"/>
    </location>
</feature>
<evidence type="ECO:0000313" key="2">
    <source>
        <dbReference type="EMBL" id="MEQ2212451.1"/>
    </source>
</evidence>
<protein>
    <recommendedName>
        <fullName evidence="4">Secreted protein</fullName>
    </recommendedName>
</protein>
<evidence type="ECO:0000256" key="1">
    <source>
        <dbReference type="SAM" id="SignalP"/>
    </source>
</evidence>
<comment type="caution">
    <text evidence="2">The sequence shown here is derived from an EMBL/GenBank/DDBJ whole genome shotgun (WGS) entry which is preliminary data.</text>
</comment>
<gene>
    <name evidence="2" type="ORF">XENOCAPTIV_030895</name>
</gene>
<keyword evidence="3" id="KW-1185">Reference proteome</keyword>
<feature type="signal peptide" evidence="1">
    <location>
        <begin position="1"/>
        <end position="20"/>
    </location>
</feature>
<dbReference type="Proteomes" id="UP001434883">
    <property type="component" value="Unassembled WGS sequence"/>
</dbReference>
<name>A0ABV0RXR0_9TELE</name>
<dbReference type="EMBL" id="JAHRIN010059799">
    <property type="protein sequence ID" value="MEQ2212451.1"/>
    <property type="molecule type" value="Genomic_DNA"/>
</dbReference>
<organism evidence="2 3">
    <name type="scientific">Xenoophorus captivus</name>
    <dbReference type="NCBI Taxonomy" id="1517983"/>
    <lineage>
        <taxon>Eukaryota</taxon>
        <taxon>Metazoa</taxon>
        <taxon>Chordata</taxon>
        <taxon>Craniata</taxon>
        <taxon>Vertebrata</taxon>
        <taxon>Euteleostomi</taxon>
        <taxon>Actinopterygii</taxon>
        <taxon>Neopterygii</taxon>
        <taxon>Teleostei</taxon>
        <taxon>Neoteleostei</taxon>
        <taxon>Acanthomorphata</taxon>
        <taxon>Ovalentaria</taxon>
        <taxon>Atherinomorphae</taxon>
        <taxon>Cyprinodontiformes</taxon>
        <taxon>Goodeidae</taxon>
        <taxon>Xenoophorus</taxon>
    </lineage>
</organism>
<accession>A0ABV0RXR0</accession>
<evidence type="ECO:0008006" key="4">
    <source>
        <dbReference type="Google" id="ProtNLM"/>
    </source>
</evidence>